<dbReference type="RefSeq" id="XP_002554830.1">
    <property type="nucleotide sequence ID" value="XM_002554784.1"/>
</dbReference>
<dbReference type="AlphaFoldDB" id="C5DJA4"/>
<dbReference type="OMA" id="TEEEIMY"/>
<dbReference type="HOGENOM" id="CLU_018313_0_0_1"/>
<dbReference type="PANTHER" id="PTHR18867:SF12">
    <property type="entry name" value="DNA REPAIR PROTEIN RAD50"/>
    <property type="match status" value="1"/>
</dbReference>
<feature type="region of interest" description="Disordered" evidence="2">
    <location>
        <begin position="724"/>
        <end position="744"/>
    </location>
</feature>
<evidence type="ECO:0000256" key="1">
    <source>
        <dbReference type="SAM" id="Coils"/>
    </source>
</evidence>
<feature type="region of interest" description="Disordered" evidence="2">
    <location>
        <begin position="266"/>
        <end position="305"/>
    </location>
</feature>
<feature type="compositionally biased region" description="Basic and acidic residues" evidence="2">
    <location>
        <begin position="1"/>
        <end position="10"/>
    </location>
</feature>
<evidence type="ECO:0000313" key="3">
    <source>
        <dbReference type="EMBL" id="CAR24393.1"/>
    </source>
</evidence>
<gene>
    <name evidence="3" type="ordered locus">KLTH0F14828g</name>
</gene>
<dbReference type="GO" id="GO:0006302">
    <property type="term" value="P:double-strand break repair"/>
    <property type="evidence" value="ECO:0007669"/>
    <property type="project" value="TreeGrafter"/>
</dbReference>
<feature type="compositionally biased region" description="Acidic residues" evidence="2">
    <location>
        <begin position="142"/>
        <end position="167"/>
    </location>
</feature>
<feature type="compositionally biased region" description="Basic and acidic residues" evidence="2">
    <location>
        <begin position="344"/>
        <end position="353"/>
    </location>
</feature>
<organism evidence="3 4">
    <name type="scientific">Lachancea thermotolerans (strain ATCC 56472 / CBS 6340 / NRRL Y-8284)</name>
    <name type="common">Yeast</name>
    <name type="synonym">Kluyveromyces thermotolerans</name>
    <dbReference type="NCBI Taxonomy" id="559295"/>
    <lineage>
        <taxon>Eukaryota</taxon>
        <taxon>Fungi</taxon>
        <taxon>Dikarya</taxon>
        <taxon>Ascomycota</taxon>
        <taxon>Saccharomycotina</taxon>
        <taxon>Saccharomycetes</taxon>
        <taxon>Saccharomycetales</taxon>
        <taxon>Saccharomycetaceae</taxon>
        <taxon>Lachancea</taxon>
    </lineage>
</organism>
<dbReference type="GO" id="GO:0070192">
    <property type="term" value="P:chromosome organization involved in meiotic cell cycle"/>
    <property type="evidence" value="ECO:0007669"/>
    <property type="project" value="TreeGrafter"/>
</dbReference>
<feature type="region of interest" description="Disordered" evidence="2">
    <location>
        <begin position="760"/>
        <end position="810"/>
    </location>
</feature>
<name>C5DJA4_LACTC</name>
<dbReference type="InParanoid" id="C5DJA4"/>
<dbReference type="GO" id="GO:0030870">
    <property type="term" value="C:Mre11 complex"/>
    <property type="evidence" value="ECO:0007669"/>
    <property type="project" value="TreeGrafter"/>
</dbReference>
<dbReference type="GO" id="GO:0043047">
    <property type="term" value="F:single-stranded telomeric DNA binding"/>
    <property type="evidence" value="ECO:0007669"/>
    <property type="project" value="TreeGrafter"/>
</dbReference>
<dbReference type="GO" id="GO:0051880">
    <property type="term" value="F:G-quadruplex DNA binding"/>
    <property type="evidence" value="ECO:0007669"/>
    <property type="project" value="TreeGrafter"/>
</dbReference>
<keyword evidence="4" id="KW-1185">Reference proteome</keyword>
<dbReference type="Proteomes" id="UP000002036">
    <property type="component" value="Chromosome F"/>
</dbReference>
<protein>
    <submittedName>
        <fullName evidence="3">KLTH0F14828p</fullName>
    </submittedName>
</protein>
<dbReference type="FunCoup" id="C5DJA4">
    <property type="interactions" value="361"/>
</dbReference>
<evidence type="ECO:0000313" key="4">
    <source>
        <dbReference type="Proteomes" id="UP000002036"/>
    </source>
</evidence>
<dbReference type="GO" id="GO:0007004">
    <property type="term" value="P:telomere maintenance via telomerase"/>
    <property type="evidence" value="ECO:0007669"/>
    <property type="project" value="TreeGrafter"/>
</dbReference>
<dbReference type="eggNOG" id="ENOG502RJFX">
    <property type="taxonomic scope" value="Eukaryota"/>
</dbReference>
<evidence type="ECO:0000256" key="2">
    <source>
        <dbReference type="SAM" id="MobiDB-lite"/>
    </source>
</evidence>
<feature type="region of interest" description="Disordered" evidence="2">
    <location>
        <begin position="327"/>
        <end position="353"/>
    </location>
</feature>
<dbReference type="OrthoDB" id="4068250at2759"/>
<dbReference type="PANTHER" id="PTHR18867">
    <property type="entry name" value="RAD50"/>
    <property type="match status" value="1"/>
</dbReference>
<dbReference type="GO" id="GO:0000794">
    <property type="term" value="C:condensed nuclear chromosome"/>
    <property type="evidence" value="ECO:0007669"/>
    <property type="project" value="TreeGrafter"/>
</dbReference>
<feature type="region of interest" description="Disordered" evidence="2">
    <location>
        <begin position="123"/>
        <end position="234"/>
    </location>
</feature>
<feature type="region of interest" description="Disordered" evidence="2">
    <location>
        <begin position="1"/>
        <end position="26"/>
    </location>
</feature>
<feature type="compositionally biased region" description="Low complexity" evidence="2">
    <location>
        <begin position="174"/>
        <end position="194"/>
    </location>
</feature>
<feature type="compositionally biased region" description="Basic and acidic residues" evidence="2">
    <location>
        <begin position="724"/>
        <end position="742"/>
    </location>
</feature>
<feature type="coiled-coil region" evidence="1">
    <location>
        <begin position="500"/>
        <end position="583"/>
    </location>
</feature>
<dbReference type="GeneID" id="8293059"/>
<proteinExistence type="predicted"/>
<feature type="coiled-coil region" evidence="1">
    <location>
        <begin position="421"/>
        <end position="455"/>
    </location>
</feature>
<reference evidence="3 4" key="1">
    <citation type="journal article" date="2009" name="Genome Res.">
        <title>Comparative genomics of protoploid Saccharomycetaceae.</title>
        <authorList>
            <consortium name="The Genolevures Consortium"/>
            <person name="Souciet J.-L."/>
            <person name="Dujon B."/>
            <person name="Gaillardin C."/>
            <person name="Johnston M."/>
            <person name="Baret P.V."/>
            <person name="Cliften P."/>
            <person name="Sherman D.J."/>
            <person name="Weissenbach J."/>
            <person name="Westhof E."/>
            <person name="Wincker P."/>
            <person name="Jubin C."/>
            <person name="Poulain J."/>
            <person name="Barbe V."/>
            <person name="Segurens B."/>
            <person name="Artiguenave F."/>
            <person name="Anthouard V."/>
            <person name="Vacherie B."/>
            <person name="Val M.-E."/>
            <person name="Fulton R.S."/>
            <person name="Minx P."/>
            <person name="Wilson R."/>
            <person name="Durrens P."/>
            <person name="Jean G."/>
            <person name="Marck C."/>
            <person name="Martin T."/>
            <person name="Nikolski M."/>
            <person name="Rolland T."/>
            <person name="Seret M.-L."/>
            <person name="Casaregola S."/>
            <person name="Despons L."/>
            <person name="Fairhead C."/>
            <person name="Fischer G."/>
            <person name="Lafontaine I."/>
            <person name="Leh V."/>
            <person name="Lemaire M."/>
            <person name="de Montigny J."/>
            <person name="Neuveglise C."/>
            <person name="Thierry A."/>
            <person name="Blanc-Lenfle I."/>
            <person name="Bleykasten C."/>
            <person name="Diffels J."/>
            <person name="Fritsch E."/>
            <person name="Frangeul L."/>
            <person name="Goeffon A."/>
            <person name="Jauniaux N."/>
            <person name="Kachouri-Lafond R."/>
            <person name="Payen C."/>
            <person name="Potier S."/>
            <person name="Pribylova L."/>
            <person name="Ozanne C."/>
            <person name="Richard G.-F."/>
            <person name="Sacerdot C."/>
            <person name="Straub M.-L."/>
            <person name="Talla E."/>
        </authorList>
    </citation>
    <scope>NUCLEOTIDE SEQUENCE [LARGE SCALE GENOMIC DNA]</scope>
    <source>
        <strain evidence="4">ATCC 56472 / CBS 6340 / NRRL Y-8284</strain>
    </source>
</reference>
<dbReference type="KEGG" id="lth:KLTH0F14828g"/>
<feature type="compositionally biased region" description="Basic and acidic residues" evidence="2">
    <location>
        <begin position="761"/>
        <end position="770"/>
    </location>
</feature>
<feature type="region of interest" description="Disordered" evidence="2">
    <location>
        <begin position="35"/>
        <end position="54"/>
    </location>
</feature>
<dbReference type="EMBL" id="CU928170">
    <property type="protein sequence ID" value="CAR24393.1"/>
    <property type="molecule type" value="Genomic_DNA"/>
</dbReference>
<keyword evidence="1" id="KW-0175">Coiled coil</keyword>
<accession>C5DJA4</accession>
<feature type="compositionally biased region" description="Polar residues" evidence="2">
    <location>
        <begin position="38"/>
        <end position="52"/>
    </location>
</feature>
<feature type="compositionally biased region" description="Low complexity" evidence="2">
    <location>
        <begin position="266"/>
        <end position="292"/>
    </location>
</feature>
<dbReference type="GO" id="GO:0003691">
    <property type="term" value="F:double-stranded telomeric DNA binding"/>
    <property type="evidence" value="ECO:0007669"/>
    <property type="project" value="TreeGrafter"/>
</dbReference>
<sequence length="836" mass="91734">MFKKRQDPLEHLFQQSEPQTGDADKGFLHKVVSKEQEQSAYNSPFRTSQSLAAAQKRKMQKFPTVSASVSAHSSSDMGYKVIDAARRRAKDIAVPRYLQGNDERQRRRLDKLERKEDALKYKKDSQRIVDVRGGQDRAAGAAEDEGDVATDAEVEAAADAETEAEADAEAHTQTDAGADAGVAASTAESVAASTKDAEAVPATIDETPVSDTQDYVTPGAEAPDAESGIAEPETSAAIAESEVPAAIAVTETPVDGAAAEPEVPVAAAAESEVPAALPSSETAGAEPTETATVNSKEVAVGTAPDAASSVQKVPAGVDLVGEPAVAEAAGEQPATEGKINADGVPEKPKDIKETPRVPFATGIFALWTRSDKRGQPVASPNDPEFIVKFDKGYMSKALYDTLEYEEAIHKREMDDYTKEHDAKYEAKANEYEDRLTSLKSQIAELEATMETLQKDTTEKIEISEAKLSAQMIDLNAEHSSSKNVIFKETENMKAAKVEEKEGVEAKQEDVKTELEELEKLRAEIDAENREHQGRVDELTAELDAKLAAIQELNTQQAELQASIDDLQQQKDALISEANAADEQHGSNVAVLESIENKEYLPKLNAIDTKISELLTSLTVVKQETANHKTEFAAVSKRLEEEDEERKEKLRQEEENRKRLEAERLQKQREEHDQQILLLQQEHERQLAEASQKAAEHEQALLKEREQRELVERERVKLQGEKAIREQEEAKAADKALEEEIKQRNHSRALALDGAEAAVQKSQKEITEQKKTPLLPASEQKETPLLPAPVQKETPLLPAPESAQPKALTNDNSSLYEYFTEKEIRTVNSSTSAFTKA</sequence>
<dbReference type="GO" id="GO:0000722">
    <property type="term" value="P:telomere maintenance via recombination"/>
    <property type="evidence" value="ECO:0007669"/>
    <property type="project" value="TreeGrafter"/>
</dbReference>
<feature type="compositionally biased region" description="Basic and acidic residues" evidence="2">
    <location>
        <begin position="123"/>
        <end position="135"/>
    </location>
</feature>